<organism evidence="1 2">
    <name type="scientific">candidate division WOR-1 bacterium RIFOXYB2_FULL_37_13</name>
    <dbReference type="NCBI Taxonomy" id="1802579"/>
    <lineage>
        <taxon>Bacteria</taxon>
        <taxon>Bacillati</taxon>
        <taxon>Saganbacteria</taxon>
    </lineage>
</organism>
<dbReference type="EMBL" id="MEUB01000008">
    <property type="protein sequence ID" value="OGC24640.1"/>
    <property type="molecule type" value="Genomic_DNA"/>
</dbReference>
<reference evidence="1 2" key="1">
    <citation type="journal article" date="2016" name="Nat. Commun.">
        <title>Thousands of microbial genomes shed light on interconnected biogeochemical processes in an aquifer system.</title>
        <authorList>
            <person name="Anantharaman K."/>
            <person name="Brown C.T."/>
            <person name="Hug L.A."/>
            <person name="Sharon I."/>
            <person name="Castelle C.J."/>
            <person name="Probst A.J."/>
            <person name="Thomas B.C."/>
            <person name="Singh A."/>
            <person name="Wilkins M.J."/>
            <person name="Karaoz U."/>
            <person name="Brodie E.L."/>
            <person name="Williams K.H."/>
            <person name="Hubbard S.S."/>
            <person name="Banfield J.F."/>
        </authorList>
    </citation>
    <scope>NUCLEOTIDE SEQUENCE [LARGE SCALE GENOMIC DNA]</scope>
</reference>
<dbReference type="AlphaFoldDB" id="A0A1F4SW60"/>
<protein>
    <submittedName>
        <fullName evidence="1">Uncharacterized protein</fullName>
    </submittedName>
</protein>
<proteinExistence type="predicted"/>
<dbReference type="Proteomes" id="UP000178417">
    <property type="component" value="Unassembled WGS sequence"/>
</dbReference>
<gene>
    <name evidence="1" type="ORF">A2310_02370</name>
</gene>
<comment type="caution">
    <text evidence="1">The sequence shown here is derived from an EMBL/GenBank/DDBJ whole genome shotgun (WGS) entry which is preliminary data.</text>
</comment>
<accession>A0A1F4SW60</accession>
<evidence type="ECO:0000313" key="1">
    <source>
        <dbReference type="EMBL" id="OGC24640.1"/>
    </source>
</evidence>
<evidence type="ECO:0000313" key="2">
    <source>
        <dbReference type="Proteomes" id="UP000178417"/>
    </source>
</evidence>
<name>A0A1F4SW60_UNCSA</name>
<sequence>MDVNVSLAPATLYRLEGLFKFEGEFNVSDSDTSKLVEFLENGSKNDCYENGRSVQIYDGFCQSFTVTNGQNVRKQIPRDVKKLIRQTPSSLKNSSAGTLTYDQIIYGNVSNIHYTFGLKAKDASGRLTSMGGYSNGSVLSSKDIKIDLFFENFNIARVVPILNPPAYAYYSVGPLTLFQTIIHEATHNYFKGLVLAGKISKTNLDPDIMEYNASVAERDALVNAKKHNTVKLDGSGVMFRNLSKSGKHVYLTDRFKDNKKVSVASDSDMYDLAIAEVDKTITKLRDSLVARNFIGVPSKNVLYYAK</sequence>